<protein>
    <recommendedName>
        <fullName evidence="4">AB hydrolase-1 domain-containing protein</fullName>
    </recommendedName>
</protein>
<dbReference type="InterPro" id="IPR053228">
    <property type="entry name" value="Stereospecific_Lipase"/>
</dbReference>
<reference evidence="2 3" key="1">
    <citation type="submission" date="2019-06" db="EMBL/GenBank/DDBJ databases">
        <authorList>
            <person name="Broberg M."/>
        </authorList>
    </citation>
    <scope>NUCLEOTIDE SEQUENCE [LARGE SCALE GENOMIC DNA]</scope>
</reference>
<dbReference type="InterPro" id="IPR029058">
    <property type="entry name" value="AB_hydrolase_fold"/>
</dbReference>
<dbReference type="EMBL" id="CABFNS010001026">
    <property type="protein sequence ID" value="VUC37657.1"/>
    <property type="molecule type" value="Genomic_DNA"/>
</dbReference>
<feature type="signal peptide" evidence="1">
    <location>
        <begin position="1"/>
        <end position="17"/>
    </location>
</feature>
<evidence type="ECO:0000313" key="2">
    <source>
        <dbReference type="EMBL" id="VUC37657.1"/>
    </source>
</evidence>
<evidence type="ECO:0008006" key="4">
    <source>
        <dbReference type="Google" id="ProtNLM"/>
    </source>
</evidence>
<keyword evidence="3" id="KW-1185">Reference proteome</keyword>
<feature type="chain" id="PRO_5046447620" description="AB hydrolase-1 domain-containing protein" evidence="1">
    <location>
        <begin position="18"/>
        <end position="441"/>
    </location>
</feature>
<organism evidence="2 3">
    <name type="scientific">Bionectria ochroleuca</name>
    <name type="common">Gliocladium roseum</name>
    <dbReference type="NCBI Taxonomy" id="29856"/>
    <lineage>
        <taxon>Eukaryota</taxon>
        <taxon>Fungi</taxon>
        <taxon>Dikarya</taxon>
        <taxon>Ascomycota</taxon>
        <taxon>Pezizomycotina</taxon>
        <taxon>Sordariomycetes</taxon>
        <taxon>Hypocreomycetidae</taxon>
        <taxon>Hypocreales</taxon>
        <taxon>Bionectriaceae</taxon>
        <taxon>Clonostachys</taxon>
    </lineage>
</organism>
<dbReference type="PANTHER" id="PTHR37574:SF1">
    <property type="entry name" value="LIPASE B"/>
    <property type="match status" value="1"/>
</dbReference>
<accession>A0ABY6V4W8</accession>
<evidence type="ECO:0000313" key="3">
    <source>
        <dbReference type="Proteomes" id="UP000766486"/>
    </source>
</evidence>
<proteinExistence type="predicted"/>
<keyword evidence="1" id="KW-0732">Signal</keyword>
<dbReference type="PANTHER" id="PTHR37574">
    <property type="entry name" value="LIPASE B"/>
    <property type="match status" value="1"/>
</dbReference>
<dbReference type="Proteomes" id="UP000766486">
    <property type="component" value="Unassembled WGS sequence"/>
</dbReference>
<dbReference type="SUPFAM" id="SSF53474">
    <property type="entry name" value="alpha/beta-Hydrolases"/>
    <property type="match status" value="1"/>
</dbReference>
<evidence type="ECO:0000256" key="1">
    <source>
        <dbReference type="SAM" id="SignalP"/>
    </source>
</evidence>
<sequence>MRVSFLLRTALIGRAVASPTADYLQTRQLSLVNNLLNDVLSQITGQVGELNSAVNALFSQLDDVVPTATPTSIEDVVSIVKEVTAATPTALIENVVKLAANSLAPQSFRNLFETYSTGVNSENNVNPDPPQAIYPSKAAGDAVYTVSEAKLRAAIHIPSTFTYGQKQPVILVPGTGTKGGFVYGGNLAKLLPQEDFADPVWLNIPGFLLDDVHVNSEYSAYAINYISSITSRNVSVVGWSQGNLNTQWALTFWPSTREVVTDSIAVSPDYHGLVLAYLLCPKLGHLPCAPSVHQQKWDSELIQTFRNAGGASAWAPTTVVWSATDDIVQPNHGTNASSFLQDTRNVGVTNVELQLACPLLSDCATLYALLKDALTHDGPASIQRISDFNTACSKIAADGLSVQDIIATTVSVPVAVAGVLLYDQKVVNEPAIASYAQSFAP</sequence>
<dbReference type="Gene3D" id="3.40.50.1820">
    <property type="entry name" value="alpha/beta hydrolase"/>
    <property type="match status" value="1"/>
</dbReference>
<comment type="caution">
    <text evidence="2">The sequence shown here is derived from an EMBL/GenBank/DDBJ whole genome shotgun (WGS) entry which is preliminary data.</text>
</comment>
<name>A0ABY6V4W8_BIOOC</name>
<gene>
    <name evidence="2" type="ORF">CLO192961_LOCUS478726</name>
</gene>